<dbReference type="InterPro" id="IPR000623">
    <property type="entry name" value="Shikimate_kinase/TSH1"/>
</dbReference>
<keyword evidence="2" id="KW-0663">Pyridoxal phosphate</keyword>
<dbReference type="Gene3D" id="3.40.50.1100">
    <property type="match status" value="2"/>
</dbReference>
<evidence type="ECO:0000256" key="1">
    <source>
        <dbReference type="ARBA" id="ARBA00001933"/>
    </source>
</evidence>
<evidence type="ECO:0000256" key="2">
    <source>
        <dbReference type="ARBA" id="ARBA00022898"/>
    </source>
</evidence>
<sequence length="742" mass="82632">MFYLTPHNPADPSSILHFHSGCSSDQTCTRPRLYNPHRMNWESADHSICCMVSIQLNRFGTCILPLKTKLLYFSPNQAGKNGNCMHNIRSYFDRELSTATSKTERNVVLMGSPGCGKTTVGRILAGRLALPVIDVDDHHLEPYWGMTVAQKLDEVGSDGFVSAEGDALAALSVYGSVVSLTGSNPMHDGGMSNIAKSGHLYFLDVHMPDILERLERMKVNRIVGQNDGTSMEEILKFRQQFYEKWYDTRIICERNESPESVADKIMSHMERSSTAGYESTRGESMASENFDDVILRGLARDGGLIVPRASIPKLTTGQQERLVDLNYTERAVRILEMWISSNEMDPRLLRHLVTSSYTGNAFKHPDVCPVRTLSGNRGQYIQELFHGPTASFKDFALQLMPRMFLNALEKQNRKEKYLILVATSGDTGGAVLDGFTRANANASKGGPGVLVFYPRDGISSIQRDQMVAYQSDTTRVIGVRGADFDMCQTAVKQIFQDSSLASDLLENRNIKLSAANSISWGRLLPQVVYHVSSYLDLEMGIPFKRLICASNSNNVITDFLSSGCYDIKTRQMQQTTSPAIDILVSSNLERLIYHVTGRNGPMLKDAFERLRDEKYFEVPKEVMSTLQHTFHAGWSSEIECQEAICETLKSSDRYQGDRPMLIVSTAHPAKFAHDMLQFLDFQTGSSKPETPIDMIQTLGNLAPKPGIHQTLLQTLSSGAGKGKTACDNSFASMVNEVHKMSK</sequence>
<dbReference type="HAMAP" id="MF_00109">
    <property type="entry name" value="Shikimate_kinase"/>
    <property type="match status" value="1"/>
</dbReference>
<evidence type="ECO:0000313" key="4">
    <source>
        <dbReference type="EMBL" id="WAR26755.1"/>
    </source>
</evidence>
<dbReference type="SUPFAM" id="SSF53686">
    <property type="entry name" value="Tryptophan synthase beta subunit-like PLP-dependent enzymes"/>
    <property type="match status" value="1"/>
</dbReference>
<dbReference type="InterPro" id="IPR000634">
    <property type="entry name" value="Ser/Thr_deHydtase_PyrdxlP-BS"/>
</dbReference>
<gene>
    <name evidence="4" type="ORF">MAR_012459</name>
</gene>
<comment type="cofactor">
    <cofactor evidence="1">
        <name>pyridoxal 5'-phosphate</name>
        <dbReference type="ChEBI" id="CHEBI:597326"/>
    </cofactor>
</comment>
<dbReference type="InterPro" id="IPR037158">
    <property type="entry name" value="Thr_synth_N_sf"/>
</dbReference>
<dbReference type="PROSITE" id="PS00165">
    <property type="entry name" value="DEHYDRATASE_SER_THR"/>
    <property type="match status" value="1"/>
</dbReference>
<reference evidence="4" key="1">
    <citation type="submission" date="2022-11" db="EMBL/GenBank/DDBJ databases">
        <title>Centuries of genome instability and evolution in soft-shell clam transmissible cancer (bioRxiv).</title>
        <authorList>
            <person name="Hart S.F.M."/>
            <person name="Yonemitsu M.A."/>
            <person name="Giersch R.M."/>
            <person name="Beal B.F."/>
            <person name="Arriagada G."/>
            <person name="Davis B.W."/>
            <person name="Ostrander E.A."/>
            <person name="Goff S.P."/>
            <person name="Metzger M.J."/>
        </authorList>
    </citation>
    <scope>NUCLEOTIDE SEQUENCE</scope>
    <source>
        <strain evidence="4">MELC-2E11</strain>
        <tissue evidence="4">Siphon/mantle</tissue>
    </source>
</reference>
<keyword evidence="5" id="KW-1185">Reference proteome</keyword>
<dbReference type="PRINTS" id="PR01100">
    <property type="entry name" value="SHIKIMTKNASE"/>
</dbReference>
<dbReference type="Gene3D" id="3.40.50.300">
    <property type="entry name" value="P-loop containing nucleotide triphosphate hydrolases"/>
    <property type="match status" value="1"/>
</dbReference>
<dbReference type="Pfam" id="PF14821">
    <property type="entry name" value="Thr_synth_N"/>
    <property type="match status" value="1"/>
</dbReference>
<proteinExistence type="inferred from homology"/>
<dbReference type="SUPFAM" id="SSF52540">
    <property type="entry name" value="P-loop containing nucleoside triphosphate hydrolases"/>
    <property type="match status" value="1"/>
</dbReference>
<dbReference type="InterPro" id="IPR027417">
    <property type="entry name" value="P-loop_NTPase"/>
</dbReference>
<dbReference type="InterPro" id="IPR031322">
    <property type="entry name" value="Shikimate/glucono_kinase"/>
</dbReference>
<dbReference type="Pfam" id="PF01202">
    <property type="entry name" value="SKI"/>
    <property type="match status" value="1"/>
</dbReference>
<accession>A0ABY7FX27</accession>
<dbReference type="PANTHER" id="PTHR43515:SF1">
    <property type="entry name" value="THREONINE SYNTHASE-LIKE 1"/>
    <property type="match status" value="1"/>
</dbReference>
<dbReference type="Gene3D" id="3.90.1380.10">
    <property type="entry name" value="Threonine synthase, N-terminal domain"/>
    <property type="match status" value="1"/>
</dbReference>
<protein>
    <submittedName>
        <fullName evidence="4">THNS1-like protein</fullName>
    </submittedName>
</protein>
<dbReference type="InterPro" id="IPR036052">
    <property type="entry name" value="TrpB-like_PALP_sf"/>
</dbReference>
<dbReference type="PANTHER" id="PTHR43515">
    <property type="entry name" value="THREONINE SYNTHASE-LIKE 1"/>
    <property type="match status" value="1"/>
</dbReference>
<feature type="non-terminal residue" evidence="4">
    <location>
        <position position="1"/>
    </location>
</feature>
<dbReference type="Proteomes" id="UP001164746">
    <property type="component" value="Chromosome 14"/>
</dbReference>
<evidence type="ECO:0000313" key="5">
    <source>
        <dbReference type="Proteomes" id="UP001164746"/>
    </source>
</evidence>
<dbReference type="EMBL" id="CP111025">
    <property type="protein sequence ID" value="WAR26755.1"/>
    <property type="molecule type" value="Genomic_DNA"/>
</dbReference>
<organism evidence="4 5">
    <name type="scientific">Mya arenaria</name>
    <name type="common">Soft-shell clam</name>
    <dbReference type="NCBI Taxonomy" id="6604"/>
    <lineage>
        <taxon>Eukaryota</taxon>
        <taxon>Metazoa</taxon>
        <taxon>Spiralia</taxon>
        <taxon>Lophotrochozoa</taxon>
        <taxon>Mollusca</taxon>
        <taxon>Bivalvia</taxon>
        <taxon>Autobranchia</taxon>
        <taxon>Heteroconchia</taxon>
        <taxon>Euheterodonta</taxon>
        <taxon>Imparidentia</taxon>
        <taxon>Neoheterodontei</taxon>
        <taxon>Myida</taxon>
        <taxon>Myoidea</taxon>
        <taxon>Myidae</taxon>
        <taxon>Mya</taxon>
    </lineage>
</organism>
<evidence type="ECO:0000259" key="3">
    <source>
        <dbReference type="Pfam" id="PF14821"/>
    </source>
</evidence>
<name>A0ABY7FX27_MYAAR</name>
<feature type="domain" description="Threonine synthase N-terminal" evidence="3">
    <location>
        <begin position="277"/>
        <end position="357"/>
    </location>
</feature>
<dbReference type="InterPro" id="IPR029144">
    <property type="entry name" value="Thr_synth_N"/>
</dbReference>